<dbReference type="OrthoDB" id="8401347at2"/>
<proteinExistence type="predicted"/>
<dbReference type="EMBL" id="UIGB01000002">
    <property type="protein sequence ID" value="SUW28032.1"/>
    <property type="molecule type" value="Genomic_DNA"/>
</dbReference>
<dbReference type="AlphaFoldDB" id="A0A381AYX3"/>
<name>A0A381AYX3_AFIFE</name>
<reference evidence="1 2" key="1">
    <citation type="submission" date="2018-06" db="EMBL/GenBank/DDBJ databases">
        <authorList>
            <consortium name="Pathogen Informatics"/>
            <person name="Doyle S."/>
        </authorList>
    </citation>
    <scope>NUCLEOTIDE SEQUENCE [LARGE SCALE GENOMIC DNA]</scope>
    <source>
        <strain evidence="1 2">NCTC12722</strain>
    </source>
</reference>
<evidence type="ECO:0000313" key="1">
    <source>
        <dbReference type="EMBL" id="SUW28032.1"/>
    </source>
</evidence>
<accession>A0A381AYX3</accession>
<evidence type="ECO:0000313" key="2">
    <source>
        <dbReference type="Proteomes" id="UP000254343"/>
    </source>
</evidence>
<dbReference type="Proteomes" id="UP000254343">
    <property type="component" value="Unassembled WGS sequence"/>
</dbReference>
<protein>
    <recommendedName>
        <fullName evidence="3">Antitoxin Xre/MbcA/ParS-like toxin-binding domain-containing protein</fullName>
    </recommendedName>
</protein>
<dbReference type="RefSeq" id="WP_002719041.1">
    <property type="nucleotide sequence ID" value="NZ_UFSI01000002.1"/>
</dbReference>
<sequence>MTVTHKKRGNARKRAARRESLTLGFVTSLGSIGKDVASRKAARGLLSGFANAIKRAERTGKSVRMTVVVDPKTAAPQIAVEEVSAPKGDRLDSALAAARQRGSARVAEILNGTDMLSADAFAEEIGATRETVHKKRRRHEVLGLEGPKRGVRFPKWQVSGSGGLIPSLPQLFEVLGDHPWTIYRFLLEEHGELDGRTGLEALRAGRIADVMATAETIGRGAFS</sequence>
<evidence type="ECO:0008006" key="3">
    <source>
        <dbReference type="Google" id="ProtNLM"/>
    </source>
</evidence>
<organism evidence="1 2">
    <name type="scientific">Afipia felis</name>
    <name type="common">Cat scratch disease bacillus</name>
    <dbReference type="NCBI Taxonomy" id="1035"/>
    <lineage>
        <taxon>Bacteria</taxon>
        <taxon>Pseudomonadati</taxon>
        <taxon>Pseudomonadota</taxon>
        <taxon>Alphaproteobacteria</taxon>
        <taxon>Hyphomicrobiales</taxon>
        <taxon>Nitrobacteraceae</taxon>
        <taxon>Afipia</taxon>
    </lineage>
</organism>
<gene>
    <name evidence="1" type="ORF">NCTC12722_04083</name>
</gene>